<name>A0A1Q8ZWM2_9HYPH</name>
<dbReference type="AlphaFoldDB" id="A0A1Q8ZWM2"/>
<dbReference type="STRING" id="1867956.BJF95_03980"/>
<sequence length="99" mass="11035">MNRFEFIDRTHINPQTLEVWLQEEWLLPNAASTDMEFSDIDVARAALILDLKERLGVNDEGVGVILHLVDQVHGLRQFAASLMSTTSDEAIGKVGSSQL</sequence>
<dbReference type="Proteomes" id="UP000186894">
    <property type="component" value="Unassembled WGS sequence"/>
</dbReference>
<dbReference type="Pfam" id="PF13591">
    <property type="entry name" value="MerR_2"/>
    <property type="match status" value="1"/>
</dbReference>
<evidence type="ECO:0000313" key="2">
    <source>
        <dbReference type="Proteomes" id="UP000186894"/>
    </source>
</evidence>
<gene>
    <name evidence="1" type="ORF">BJF95_03980</name>
</gene>
<dbReference type="Gene3D" id="1.10.1660.10">
    <property type="match status" value="1"/>
</dbReference>
<reference evidence="1 2" key="1">
    <citation type="submission" date="2016-09" db="EMBL/GenBank/DDBJ databases">
        <title>Rhizobium oryziradicis sp. nov., isolated from the root of rice.</title>
        <authorList>
            <person name="Zhao J."/>
            <person name="Zhang X."/>
        </authorList>
    </citation>
    <scope>NUCLEOTIDE SEQUENCE [LARGE SCALE GENOMIC DNA]</scope>
    <source>
        <strain evidence="1 2">N19</strain>
    </source>
</reference>
<evidence type="ECO:0000313" key="1">
    <source>
        <dbReference type="EMBL" id="OLP46456.1"/>
    </source>
</evidence>
<protein>
    <submittedName>
        <fullName evidence="1">Uncharacterized protein</fullName>
    </submittedName>
</protein>
<organism evidence="1 2">
    <name type="scientific">Rhizobium oryziradicis</name>
    <dbReference type="NCBI Taxonomy" id="1867956"/>
    <lineage>
        <taxon>Bacteria</taxon>
        <taxon>Pseudomonadati</taxon>
        <taxon>Pseudomonadota</taxon>
        <taxon>Alphaproteobacteria</taxon>
        <taxon>Hyphomicrobiales</taxon>
        <taxon>Rhizobiaceae</taxon>
        <taxon>Rhizobium/Agrobacterium group</taxon>
        <taxon>Rhizobium</taxon>
    </lineage>
</organism>
<dbReference type="OrthoDB" id="9800876at2"/>
<keyword evidence="2" id="KW-1185">Reference proteome</keyword>
<comment type="caution">
    <text evidence="1">The sequence shown here is derived from an EMBL/GenBank/DDBJ whole genome shotgun (WGS) entry which is preliminary data.</text>
</comment>
<proteinExistence type="predicted"/>
<accession>A0A1Q8ZWM2</accession>
<dbReference type="EMBL" id="MKIM01000021">
    <property type="protein sequence ID" value="OLP46456.1"/>
    <property type="molecule type" value="Genomic_DNA"/>
</dbReference>